<accession>A0ABW7JRP1</accession>
<organism evidence="1 2">
    <name type="scientific">Antrihabitans spumae</name>
    <dbReference type="NCBI Taxonomy" id="3373370"/>
    <lineage>
        <taxon>Bacteria</taxon>
        <taxon>Bacillati</taxon>
        <taxon>Actinomycetota</taxon>
        <taxon>Actinomycetes</taxon>
        <taxon>Mycobacteriales</taxon>
        <taxon>Nocardiaceae</taxon>
        <taxon>Antrihabitans</taxon>
    </lineage>
</organism>
<sequence>MSQHVFYSYDPTQDSKWAYRSFPIACYGLADSAPAARAEYKELLSLALEEGETSPRSTEHIEQRHPAGFWVRVRVGDEDQELRQRLADTFVNSFNHGQNLRGGTFEIDSWSTSHLGEPIVIVCLPTDSIDSIVDEIGLFEACAVALVFLDPATKMSATWLSGIAREGAAVDRPVESLTQAGLDFESSMLDFMQSSGITREKLFKGEIPIAAQMALLV</sequence>
<dbReference type="Proteomes" id="UP001609175">
    <property type="component" value="Unassembled WGS sequence"/>
</dbReference>
<proteinExistence type="predicted"/>
<dbReference type="EMBL" id="JBIMSO010000051">
    <property type="protein sequence ID" value="MFH5209219.1"/>
    <property type="molecule type" value="Genomic_DNA"/>
</dbReference>
<evidence type="ECO:0000313" key="2">
    <source>
        <dbReference type="Proteomes" id="UP001609175"/>
    </source>
</evidence>
<protein>
    <submittedName>
        <fullName evidence="1">Uncharacterized protein</fullName>
    </submittedName>
</protein>
<comment type="caution">
    <text evidence="1">The sequence shown here is derived from an EMBL/GenBank/DDBJ whole genome shotgun (WGS) entry which is preliminary data.</text>
</comment>
<dbReference type="RefSeq" id="WP_395114916.1">
    <property type="nucleotide sequence ID" value="NZ_JBIMSO010000051.1"/>
</dbReference>
<name>A0ABW7JRP1_9NOCA</name>
<evidence type="ECO:0000313" key="1">
    <source>
        <dbReference type="EMBL" id="MFH5209219.1"/>
    </source>
</evidence>
<gene>
    <name evidence="1" type="ORF">ACHIPZ_13595</name>
</gene>
<reference evidence="1 2" key="1">
    <citation type="submission" date="2024-10" db="EMBL/GenBank/DDBJ databases">
        <authorList>
            <person name="Riesco R."/>
        </authorList>
    </citation>
    <scope>NUCLEOTIDE SEQUENCE [LARGE SCALE GENOMIC DNA]</scope>
    <source>
        <strain evidence="1 2">NCIMB 15449</strain>
    </source>
</reference>